<gene>
    <name evidence="1" type="ORF">DET48_12353</name>
</gene>
<protein>
    <submittedName>
        <fullName evidence="1">Helix-turn-helix protein</fullName>
    </submittedName>
</protein>
<evidence type="ECO:0000313" key="2">
    <source>
        <dbReference type="Proteomes" id="UP000248729"/>
    </source>
</evidence>
<comment type="caution">
    <text evidence="1">The sequence shown here is derived from an EMBL/GenBank/DDBJ whole genome shotgun (WGS) entry which is preliminary data.</text>
</comment>
<dbReference type="Proteomes" id="UP000248729">
    <property type="component" value="Unassembled WGS sequence"/>
</dbReference>
<dbReference type="AlphaFoldDB" id="A0A329E5K7"/>
<evidence type="ECO:0000313" key="1">
    <source>
        <dbReference type="EMBL" id="RAS60082.1"/>
    </source>
</evidence>
<reference evidence="1 2" key="1">
    <citation type="submission" date="2018-06" db="EMBL/GenBank/DDBJ databases">
        <title>Freshwater and sediment microbial communities from various areas in North America, analyzing microbe dynamics in response to fracking.</title>
        <authorList>
            <person name="Lamendella R."/>
        </authorList>
    </citation>
    <scope>NUCLEOTIDE SEQUENCE [LARGE SCALE GENOMIC DNA]</scope>
    <source>
        <strain evidence="1 2">99A</strain>
    </source>
</reference>
<dbReference type="Pfam" id="PF13730">
    <property type="entry name" value="HTH_36"/>
    <property type="match status" value="1"/>
</dbReference>
<proteinExistence type="predicted"/>
<accession>A0A329E5K7</accession>
<name>A0A329E5K7_VIBDI</name>
<dbReference type="InterPro" id="IPR036388">
    <property type="entry name" value="WH-like_DNA-bd_sf"/>
</dbReference>
<dbReference type="EMBL" id="QLTR01000023">
    <property type="protein sequence ID" value="RAS60082.1"/>
    <property type="molecule type" value="Genomic_DNA"/>
</dbReference>
<organism evidence="1 2">
    <name type="scientific">Vibrio diazotrophicus</name>
    <dbReference type="NCBI Taxonomy" id="685"/>
    <lineage>
        <taxon>Bacteria</taxon>
        <taxon>Pseudomonadati</taxon>
        <taxon>Pseudomonadota</taxon>
        <taxon>Gammaproteobacteria</taxon>
        <taxon>Vibrionales</taxon>
        <taxon>Vibrionaceae</taxon>
        <taxon>Vibrio</taxon>
    </lineage>
</organism>
<sequence>MSIPKEYWDWVDNIGDMKGSEKLVLYFLCRKANKNKNYSSWYSVSEMARICCLSEMSIKNATKKLSNIGLITKQSRKDSSSIYTVNLGRIVELGRDKYCPHHNNDEPANPIEKKETDFGEDKYCPQYRQILSEGGTNIVYKNVIEDVIENVNTGGESGVHDKVTHCNDFSLDLKLFWKAIRTHVRDVYQVEKFPSQPSQEDIDAMEWAIDEMLPNGVSNEDCRLLCFYVDKELGEPQSMLNPIARLRLAYDAHEWSERRFSEQCWQYIEDHQLS</sequence>
<dbReference type="Gene3D" id="1.10.10.10">
    <property type="entry name" value="Winged helix-like DNA-binding domain superfamily/Winged helix DNA-binding domain"/>
    <property type="match status" value="1"/>
</dbReference>
<dbReference type="RefSeq" id="WP_112404398.1">
    <property type="nucleotide sequence ID" value="NZ_QLTR01000023.1"/>
</dbReference>